<evidence type="ECO:0000313" key="3">
    <source>
        <dbReference type="EMBL" id="VFK00933.1"/>
    </source>
</evidence>
<dbReference type="EMBL" id="CAADFI010000059">
    <property type="protein sequence ID" value="VFJ94305.1"/>
    <property type="molecule type" value="Genomic_DNA"/>
</dbReference>
<proteinExistence type="predicted"/>
<sequence>MKIDITKKEYRSLVDLLEIANWVLNAHSDWDREEVGKYHALIQKIYAYAKEMECGDILEYSEKLAGYFATAQYEEKGAHRRFIDEFEEDSFWNELSHKLAFRDVIQQEGETALEEMNFMERATKLREFLSWYEEEFNDNGLANVRVVQERSNKVN</sequence>
<evidence type="ECO:0000313" key="2">
    <source>
        <dbReference type="EMBL" id="VFJ94305.1"/>
    </source>
</evidence>
<dbReference type="EMBL" id="CAADFJ010000055">
    <property type="protein sequence ID" value="VFK00933.1"/>
    <property type="molecule type" value="Genomic_DNA"/>
</dbReference>
<protein>
    <submittedName>
        <fullName evidence="1">Uncharacterized protein</fullName>
    </submittedName>
</protein>
<dbReference type="EMBL" id="CAADFG010000057">
    <property type="protein sequence ID" value="VFJ93492.1"/>
    <property type="molecule type" value="Genomic_DNA"/>
</dbReference>
<evidence type="ECO:0000313" key="1">
    <source>
        <dbReference type="EMBL" id="VFJ93492.1"/>
    </source>
</evidence>
<organism evidence="1">
    <name type="scientific">Candidatus Kentrum eta</name>
    <dbReference type="NCBI Taxonomy" id="2126337"/>
    <lineage>
        <taxon>Bacteria</taxon>
        <taxon>Pseudomonadati</taxon>
        <taxon>Pseudomonadota</taxon>
        <taxon>Gammaproteobacteria</taxon>
        <taxon>Candidatus Kentrum</taxon>
    </lineage>
</organism>
<dbReference type="AlphaFoldDB" id="A0A450ULS7"/>
<name>A0A450ULS7_9GAMM</name>
<reference evidence="1" key="1">
    <citation type="submission" date="2019-02" db="EMBL/GenBank/DDBJ databases">
        <authorList>
            <person name="Gruber-Vodicka R. H."/>
            <person name="Seah K. B. B."/>
        </authorList>
    </citation>
    <scope>NUCLEOTIDE SEQUENCE</scope>
    <source>
        <strain evidence="3">BECK_SA2B12</strain>
        <strain evidence="1">BECK_SA2B15</strain>
        <strain evidence="2">BECK_SA2B20</strain>
    </source>
</reference>
<gene>
    <name evidence="1" type="ORF">BECKH772A_GA0070896_1005711</name>
    <name evidence="2" type="ORF">BECKH772B_GA0070898_1005910</name>
    <name evidence="3" type="ORF">BECKH772C_GA0070978_1005511</name>
</gene>
<accession>A0A450ULS7</accession>